<dbReference type="SUPFAM" id="SSF46785">
    <property type="entry name" value="Winged helix' DNA-binding domain"/>
    <property type="match status" value="1"/>
</dbReference>
<dbReference type="Pfam" id="PF12840">
    <property type="entry name" value="HTH_20"/>
    <property type="match status" value="1"/>
</dbReference>
<dbReference type="GeneID" id="30954387"/>
<organism evidence="2 3">
    <name type="scientific">Natronorubrum daqingense</name>
    <dbReference type="NCBI Taxonomy" id="588898"/>
    <lineage>
        <taxon>Archaea</taxon>
        <taxon>Methanobacteriati</taxon>
        <taxon>Methanobacteriota</taxon>
        <taxon>Stenosarchaea group</taxon>
        <taxon>Halobacteria</taxon>
        <taxon>Halobacteriales</taxon>
        <taxon>Natrialbaceae</taxon>
        <taxon>Natronorubrum</taxon>
    </lineage>
</organism>
<dbReference type="InterPro" id="IPR036388">
    <property type="entry name" value="WH-like_DNA-bd_sf"/>
</dbReference>
<dbReference type="CDD" id="cd00090">
    <property type="entry name" value="HTH_ARSR"/>
    <property type="match status" value="1"/>
</dbReference>
<dbReference type="AlphaFoldDB" id="A0A1N6ZXT7"/>
<gene>
    <name evidence="1" type="ORF">BB347_00550</name>
    <name evidence="2" type="ORF">SAMN05421809_0954</name>
</gene>
<proteinExistence type="predicted"/>
<keyword evidence="3" id="KW-1185">Reference proteome</keyword>
<dbReference type="KEGG" id="hda:BB347_00550"/>
<sequence length="129" mass="13795">MTTPTITTTERDGSALEDEIDAETVLEVLSDDACRAILEATSAKSLTATELSERCEIPASTAYRKVEQLAEAGLLESYVRINTSGKHATEYRTCFDDVQVSVGGGTIDLEVTEPTANADSEPSFTVADD</sequence>
<dbReference type="RefSeq" id="WP_076579519.1">
    <property type="nucleotide sequence ID" value="NZ_CP019327.1"/>
</dbReference>
<dbReference type="Proteomes" id="UP000187321">
    <property type="component" value="Chromosome"/>
</dbReference>
<dbReference type="InterPro" id="IPR011991">
    <property type="entry name" value="ArsR-like_HTH"/>
</dbReference>
<dbReference type="OrthoDB" id="10985at2157"/>
<dbReference type="EMBL" id="FTNP01000001">
    <property type="protein sequence ID" value="SIR31559.1"/>
    <property type="molecule type" value="Genomic_DNA"/>
</dbReference>
<accession>A0A1N6ZXT7</accession>
<dbReference type="Gene3D" id="1.10.10.10">
    <property type="entry name" value="Winged helix-like DNA-binding domain superfamily/Winged helix DNA-binding domain"/>
    <property type="match status" value="1"/>
</dbReference>
<evidence type="ECO:0000313" key="1">
    <source>
        <dbReference type="EMBL" id="APX95212.1"/>
    </source>
</evidence>
<evidence type="ECO:0000313" key="3">
    <source>
        <dbReference type="Proteomes" id="UP000185687"/>
    </source>
</evidence>
<reference evidence="1 4" key="1">
    <citation type="submission" date="2017-01" db="EMBL/GenBank/DDBJ databases">
        <title>Complete genome sequence of Haloterrigena daqingensis type strain (JX313T).</title>
        <authorList>
            <person name="Shuang W."/>
        </authorList>
    </citation>
    <scope>NUCLEOTIDE SEQUENCE [LARGE SCALE GENOMIC DNA]</scope>
    <source>
        <strain evidence="1 4">JX313</strain>
    </source>
</reference>
<protein>
    <submittedName>
        <fullName evidence="2">Helix-turn-helix domain-containing protein</fullName>
    </submittedName>
    <submittedName>
        <fullName evidence="1">Transcriptional regulator</fullName>
    </submittedName>
</protein>
<dbReference type="Proteomes" id="UP000185687">
    <property type="component" value="Unassembled WGS sequence"/>
</dbReference>
<evidence type="ECO:0000313" key="2">
    <source>
        <dbReference type="EMBL" id="SIR31559.1"/>
    </source>
</evidence>
<reference evidence="2 3" key="2">
    <citation type="submission" date="2017-01" db="EMBL/GenBank/DDBJ databases">
        <authorList>
            <person name="Mah S.A."/>
            <person name="Swanson W.J."/>
            <person name="Moy G.W."/>
            <person name="Vacquier V.D."/>
        </authorList>
    </citation>
    <scope>NUCLEOTIDE SEQUENCE [LARGE SCALE GENOMIC DNA]</scope>
    <source>
        <strain evidence="2 3">CGMCC 1.8909</strain>
    </source>
</reference>
<evidence type="ECO:0000313" key="4">
    <source>
        <dbReference type="Proteomes" id="UP000187321"/>
    </source>
</evidence>
<dbReference type="EMBL" id="CP019327">
    <property type="protein sequence ID" value="APX95212.1"/>
    <property type="molecule type" value="Genomic_DNA"/>
</dbReference>
<dbReference type="InterPro" id="IPR036390">
    <property type="entry name" value="WH_DNA-bd_sf"/>
</dbReference>
<name>A0A1N6ZXT7_9EURY</name>